<accession>A0ACB8DG63</accession>
<evidence type="ECO:0000313" key="1">
    <source>
        <dbReference type="EMBL" id="KAH7967129.1"/>
    </source>
</evidence>
<evidence type="ECO:0000313" key="2">
    <source>
        <dbReference type="Proteomes" id="UP000821865"/>
    </source>
</evidence>
<reference evidence="1" key="1">
    <citation type="submission" date="2020-05" db="EMBL/GenBank/DDBJ databases">
        <title>Large-scale comparative analyses of tick genomes elucidate their genetic diversity and vector capacities.</title>
        <authorList>
            <person name="Jia N."/>
            <person name="Wang J."/>
            <person name="Shi W."/>
            <person name="Du L."/>
            <person name="Sun Y."/>
            <person name="Zhan W."/>
            <person name="Jiang J."/>
            <person name="Wang Q."/>
            <person name="Zhang B."/>
            <person name="Ji P."/>
            <person name="Sakyi L.B."/>
            <person name="Cui X."/>
            <person name="Yuan T."/>
            <person name="Jiang B."/>
            <person name="Yang W."/>
            <person name="Lam T.T.-Y."/>
            <person name="Chang Q."/>
            <person name="Ding S."/>
            <person name="Wang X."/>
            <person name="Zhu J."/>
            <person name="Ruan X."/>
            <person name="Zhao L."/>
            <person name="Wei J."/>
            <person name="Que T."/>
            <person name="Du C."/>
            <person name="Cheng J."/>
            <person name="Dai P."/>
            <person name="Han X."/>
            <person name="Huang E."/>
            <person name="Gao Y."/>
            <person name="Liu J."/>
            <person name="Shao H."/>
            <person name="Ye R."/>
            <person name="Li L."/>
            <person name="Wei W."/>
            <person name="Wang X."/>
            <person name="Wang C."/>
            <person name="Yang T."/>
            <person name="Huo Q."/>
            <person name="Li W."/>
            <person name="Guo W."/>
            <person name="Chen H."/>
            <person name="Zhou L."/>
            <person name="Ni X."/>
            <person name="Tian J."/>
            <person name="Zhou Y."/>
            <person name="Sheng Y."/>
            <person name="Liu T."/>
            <person name="Pan Y."/>
            <person name="Xia L."/>
            <person name="Li J."/>
            <person name="Zhao F."/>
            <person name="Cao W."/>
        </authorList>
    </citation>
    <scope>NUCLEOTIDE SEQUENCE</scope>
    <source>
        <strain evidence="1">Dsil-2018</strain>
    </source>
</reference>
<keyword evidence="2" id="KW-1185">Reference proteome</keyword>
<comment type="caution">
    <text evidence="1">The sequence shown here is derived from an EMBL/GenBank/DDBJ whole genome shotgun (WGS) entry which is preliminary data.</text>
</comment>
<dbReference type="EMBL" id="CM023471">
    <property type="protein sequence ID" value="KAH7967129.1"/>
    <property type="molecule type" value="Genomic_DNA"/>
</dbReference>
<protein>
    <submittedName>
        <fullName evidence="1">Uncharacterized protein</fullName>
    </submittedName>
</protein>
<dbReference type="Proteomes" id="UP000821865">
    <property type="component" value="Chromosome 2"/>
</dbReference>
<name>A0ACB8DG63_DERSI</name>
<organism evidence="1 2">
    <name type="scientific">Dermacentor silvarum</name>
    <name type="common">Tick</name>
    <dbReference type="NCBI Taxonomy" id="543639"/>
    <lineage>
        <taxon>Eukaryota</taxon>
        <taxon>Metazoa</taxon>
        <taxon>Ecdysozoa</taxon>
        <taxon>Arthropoda</taxon>
        <taxon>Chelicerata</taxon>
        <taxon>Arachnida</taxon>
        <taxon>Acari</taxon>
        <taxon>Parasitiformes</taxon>
        <taxon>Ixodida</taxon>
        <taxon>Ixodoidea</taxon>
        <taxon>Ixodidae</taxon>
        <taxon>Rhipicephalinae</taxon>
        <taxon>Dermacentor</taxon>
    </lineage>
</organism>
<sequence>MAVDVNGSLRIYTATPTAIAISTIVGLNGGRGSQLTALNGDGKMAASVDENVPPAAADAAKRFVWTRSMTDILINIWEDYLPHLRAHEHNAHVYDTMTEDLNKAAGGTSVSTKQLCHKIENLEQQYRQKGKTATGSAPVSWPYYSRLHRFLGSLPENDFSLVEESLQVDVVTEAEDGAQVIESWEARADTPHIVAPEDGEVWPASQAAREQTTRATPEQGTRGSARRKRSHTSAIDRVAQLVEIESERSNKMAKKALQLQEESNDLQRNLLSILGNRYGNLP</sequence>
<proteinExistence type="predicted"/>
<gene>
    <name evidence="1" type="ORF">HPB49_022960</name>
</gene>